<accession>A0A2T3ITG3</accession>
<evidence type="ECO:0000259" key="5">
    <source>
        <dbReference type="PROSITE" id="PS51898"/>
    </source>
</evidence>
<dbReference type="CDD" id="cd00397">
    <property type="entry name" value="DNA_BRE_C"/>
    <property type="match status" value="1"/>
</dbReference>
<dbReference type="PANTHER" id="PTHR30349:SF77">
    <property type="entry name" value="TYROSINE RECOMBINASE XERC"/>
    <property type="match status" value="1"/>
</dbReference>
<dbReference type="GO" id="GO:0005737">
    <property type="term" value="C:cytoplasm"/>
    <property type="evidence" value="ECO:0007669"/>
    <property type="project" value="UniProtKB-SubCell"/>
</dbReference>
<dbReference type="InterPro" id="IPR013762">
    <property type="entry name" value="Integrase-like_cat_sf"/>
</dbReference>
<evidence type="ECO:0000313" key="6">
    <source>
        <dbReference type="EMBL" id="PSU31655.1"/>
    </source>
</evidence>
<evidence type="ECO:0000256" key="4">
    <source>
        <dbReference type="ARBA" id="ARBA00023172"/>
    </source>
</evidence>
<dbReference type="GO" id="GO:0006310">
    <property type="term" value="P:DNA recombination"/>
    <property type="evidence" value="ECO:0007669"/>
    <property type="project" value="UniProtKB-KW"/>
</dbReference>
<dbReference type="PANTHER" id="PTHR30349">
    <property type="entry name" value="PHAGE INTEGRASE-RELATED"/>
    <property type="match status" value="1"/>
</dbReference>
<keyword evidence="3" id="KW-0238">DNA-binding</keyword>
<proteinExistence type="predicted"/>
<dbReference type="InterPro" id="IPR002104">
    <property type="entry name" value="Integrase_catalytic"/>
</dbReference>
<feature type="domain" description="Tyr recombinase" evidence="5">
    <location>
        <begin position="193"/>
        <end position="421"/>
    </location>
</feature>
<organism evidence="6 7">
    <name type="scientific">Photobacterium lutimaris</name>
    <dbReference type="NCBI Taxonomy" id="388278"/>
    <lineage>
        <taxon>Bacteria</taxon>
        <taxon>Pseudomonadati</taxon>
        <taxon>Pseudomonadota</taxon>
        <taxon>Gammaproteobacteria</taxon>
        <taxon>Vibrionales</taxon>
        <taxon>Vibrionaceae</taxon>
        <taxon>Photobacterium</taxon>
    </lineage>
</organism>
<comment type="subcellular location">
    <subcellularLocation>
        <location evidence="1">Cytoplasm</location>
    </subcellularLocation>
</comment>
<comment type="caution">
    <text evidence="6">The sequence shown here is derived from an EMBL/GenBank/DDBJ whole genome shotgun (WGS) entry which is preliminary data.</text>
</comment>
<dbReference type="Gene3D" id="1.10.443.10">
    <property type="entry name" value="Intergrase catalytic core"/>
    <property type="match status" value="1"/>
</dbReference>
<gene>
    <name evidence="6" type="ORF">C9I99_20935</name>
</gene>
<name>A0A2T3ITG3_9GAMM</name>
<dbReference type="SUPFAM" id="SSF56349">
    <property type="entry name" value="DNA breaking-rejoining enzymes"/>
    <property type="match status" value="1"/>
</dbReference>
<evidence type="ECO:0000256" key="3">
    <source>
        <dbReference type="ARBA" id="ARBA00023125"/>
    </source>
</evidence>
<dbReference type="PROSITE" id="PS51898">
    <property type="entry name" value="TYR_RECOMBINASE"/>
    <property type="match status" value="1"/>
</dbReference>
<dbReference type="Gene3D" id="1.10.150.130">
    <property type="match status" value="1"/>
</dbReference>
<dbReference type="EMBL" id="PYMH01000013">
    <property type="protein sequence ID" value="PSU31655.1"/>
    <property type="molecule type" value="Genomic_DNA"/>
</dbReference>
<dbReference type="OrthoDB" id="8610787at2"/>
<keyword evidence="4" id="KW-0233">DNA recombination</keyword>
<dbReference type="Pfam" id="PF00589">
    <property type="entry name" value="Phage_integrase"/>
    <property type="match status" value="1"/>
</dbReference>
<dbReference type="AlphaFoldDB" id="A0A2T3ITG3"/>
<evidence type="ECO:0000256" key="2">
    <source>
        <dbReference type="ARBA" id="ARBA00022908"/>
    </source>
</evidence>
<dbReference type="InterPro" id="IPR011010">
    <property type="entry name" value="DNA_brk_join_enz"/>
</dbReference>
<dbReference type="InterPro" id="IPR010998">
    <property type="entry name" value="Integrase_recombinase_N"/>
</dbReference>
<evidence type="ECO:0000313" key="7">
    <source>
        <dbReference type="Proteomes" id="UP000241222"/>
    </source>
</evidence>
<reference evidence="6 7" key="1">
    <citation type="submission" date="2018-03" db="EMBL/GenBank/DDBJ databases">
        <title>Whole genome sequencing of Histamine producing bacteria.</title>
        <authorList>
            <person name="Butler K."/>
        </authorList>
    </citation>
    <scope>NUCLEOTIDE SEQUENCE [LARGE SCALE GENOMIC DNA]</scope>
    <source>
        <strain evidence="6 7">JCM 13586</strain>
    </source>
</reference>
<dbReference type="GO" id="GO:0015074">
    <property type="term" value="P:DNA integration"/>
    <property type="evidence" value="ECO:0007669"/>
    <property type="project" value="UniProtKB-KW"/>
</dbReference>
<protein>
    <submittedName>
        <fullName evidence="6">Site-specific integrase</fullName>
    </submittedName>
</protein>
<keyword evidence="2" id="KW-0229">DNA integration</keyword>
<dbReference type="GO" id="GO:0003677">
    <property type="term" value="F:DNA binding"/>
    <property type="evidence" value="ECO:0007669"/>
    <property type="project" value="UniProtKB-KW"/>
</dbReference>
<keyword evidence="7" id="KW-1185">Reference proteome</keyword>
<dbReference type="InterPro" id="IPR050090">
    <property type="entry name" value="Tyrosine_recombinase_XerCD"/>
</dbReference>
<evidence type="ECO:0000256" key="1">
    <source>
        <dbReference type="ARBA" id="ARBA00004496"/>
    </source>
</evidence>
<dbReference type="Proteomes" id="UP000241222">
    <property type="component" value="Unassembled WGS sequence"/>
</dbReference>
<dbReference type="RefSeq" id="WP_107350786.1">
    <property type="nucleotide sequence ID" value="NZ_PYMH01000013.1"/>
</dbReference>
<sequence>MMPTTFSPLFPPLNQINEPITDIRQFVLTCDKALGSAGDVIDTYELAAEYLHEQSGNKNNYAAYRRDMCIFLNWLWLVRKGSVRQLGRLDMKSFIEFANNPPAGLIARNTFAILIEDPAAGWRVNTEWRPFVNRNHPEPYQRKESSLRAQLSVISGFYTFMAEEDYCEKNPAAIALRRYGVNNVSNLGAVDADKEKALSHTQQRVLLETVDRLATLDPDTYERTRFLIHLGIFCYPRISEIASTNSRSPAMSQFKRRRGPKGVWNYSFYIEKSKGGKSRHVTCSDNVINALARYRRYLGLSEFPHPDETHPLFVRHKAGTHGREFGVRDANLGTHQISELVSKVFEETAQSLDSLEEFEEAREIRQLTFHTLRHTGISNDLEAKRNPNDVMADSGHSNLSTLAIYTSRRLESRQPSANLKDEYINSILYK</sequence>